<reference evidence="1" key="1">
    <citation type="submission" date="2023-10" db="EMBL/GenBank/DDBJ databases">
        <authorList>
            <person name="Rodriguez Cubillos JULIANA M."/>
            <person name="De Vega J."/>
        </authorList>
    </citation>
    <scope>NUCLEOTIDE SEQUENCE</scope>
</reference>
<name>A0ACB0LWQ8_TRIPR</name>
<keyword evidence="2" id="KW-1185">Reference proteome</keyword>
<evidence type="ECO:0000313" key="1">
    <source>
        <dbReference type="EMBL" id="CAJ2673315.1"/>
    </source>
</evidence>
<accession>A0ACB0LWQ8</accession>
<proteinExistence type="predicted"/>
<protein>
    <submittedName>
        <fullName evidence="1">Uncharacterized protein</fullName>
    </submittedName>
</protein>
<organism evidence="1 2">
    <name type="scientific">Trifolium pratense</name>
    <name type="common">Red clover</name>
    <dbReference type="NCBI Taxonomy" id="57577"/>
    <lineage>
        <taxon>Eukaryota</taxon>
        <taxon>Viridiplantae</taxon>
        <taxon>Streptophyta</taxon>
        <taxon>Embryophyta</taxon>
        <taxon>Tracheophyta</taxon>
        <taxon>Spermatophyta</taxon>
        <taxon>Magnoliopsida</taxon>
        <taxon>eudicotyledons</taxon>
        <taxon>Gunneridae</taxon>
        <taxon>Pentapetalae</taxon>
        <taxon>rosids</taxon>
        <taxon>fabids</taxon>
        <taxon>Fabales</taxon>
        <taxon>Fabaceae</taxon>
        <taxon>Papilionoideae</taxon>
        <taxon>50 kb inversion clade</taxon>
        <taxon>NPAAA clade</taxon>
        <taxon>Hologalegina</taxon>
        <taxon>IRL clade</taxon>
        <taxon>Trifolieae</taxon>
        <taxon>Trifolium</taxon>
    </lineage>
</organism>
<dbReference type="Proteomes" id="UP001177021">
    <property type="component" value="Unassembled WGS sequence"/>
</dbReference>
<sequence length="88" mass="10421">MLKSRLEVIVTAKIRSPRERFGFEGVWRRRLAAPWPNAKRRQYETLDGRVEREGKWVVRIGFQRRSDDIECNHDLDTHEAMANVLGSR</sequence>
<comment type="caution">
    <text evidence="1">The sequence shown here is derived from an EMBL/GenBank/DDBJ whole genome shotgun (WGS) entry which is preliminary data.</text>
</comment>
<evidence type="ECO:0000313" key="2">
    <source>
        <dbReference type="Proteomes" id="UP001177021"/>
    </source>
</evidence>
<gene>
    <name evidence="1" type="ORF">MILVUS5_LOCUS36811</name>
</gene>
<dbReference type="EMBL" id="CASHSV030000716">
    <property type="protein sequence ID" value="CAJ2673315.1"/>
    <property type="molecule type" value="Genomic_DNA"/>
</dbReference>